<dbReference type="Proteomes" id="UP000308652">
    <property type="component" value="Unassembled WGS sequence"/>
</dbReference>
<keyword evidence="1" id="KW-0472">Membrane</keyword>
<evidence type="ECO:0000256" key="1">
    <source>
        <dbReference type="SAM" id="Phobius"/>
    </source>
</evidence>
<evidence type="ECO:0000313" key="2">
    <source>
        <dbReference type="EMBL" id="TFK34055.1"/>
    </source>
</evidence>
<protein>
    <submittedName>
        <fullName evidence="2">Uncharacterized protein</fullName>
    </submittedName>
</protein>
<dbReference type="EMBL" id="ML213637">
    <property type="protein sequence ID" value="TFK34055.1"/>
    <property type="molecule type" value="Genomic_DNA"/>
</dbReference>
<name>A0A5C3LMP1_9AGAR</name>
<dbReference type="Pfam" id="PF19271">
    <property type="entry name" value="Nis1"/>
    <property type="match status" value="1"/>
</dbReference>
<gene>
    <name evidence="2" type="ORF">BDQ12DRAFT_690315</name>
</gene>
<proteinExistence type="predicted"/>
<accession>A0A5C3LMP1</accession>
<dbReference type="InterPro" id="IPR045469">
    <property type="entry name" value="Nis1"/>
</dbReference>
<keyword evidence="3" id="KW-1185">Reference proteome</keyword>
<sequence length="182" mass="19566">MSYYVYWASLLRRPAKRMAIYTLLSGPVSPHRLCSHPFAMTLIFGTLFISLLLAVTVHAQSSFIGYPVGGSKVTSGKKFTVQVVRPNSIEGSTEVGLAIALLSCPDPAFPCAPPSAQLGSILYTGPFNPQLHEFGRFYENFTVTVPGGMAKGTAQLSTSRFHLIGAGPSPILEFNNLTLTVV</sequence>
<organism evidence="2 3">
    <name type="scientific">Crucibulum laeve</name>
    <dbReference type="NCBI Taxonomy" id="68775"/>
    <lineage>
        <taxon>Eukaryota</taxon>
        <taxon>Fungi</taxon>
        <taxon>Dikarya</taxon>
        <taxon>Basidiomycota</taxon>
        <taxon>Agaricomycotina</taxon>
        <taxon>Agaricomycetes</taxon>
        <taxon>Agaricomycetidae</taxon>
        <taxon>Agaricales</taxon>
        <taxon>Agaricineae</taxon>
        <taxon>Nidulariaceae</taxon>
        <taxon>Crucibulum</taxon>
    </lineage>
</organism>
<keyword evidence="1" id="KW-0812">Transmembrane</keyword>
<evidence type="ECO:0000313" key="3">
    <source>
        <dbReference type="Proteomes" id="UP000308652"/>
    </source>
</evidence>
<feature type="transmembrane region" description="Helical" evidence="1">
    <location>
        <begin position="38"/>
        <end position="57"/>
    </location>
</feature>
<dbReference type="OrthoDB" id="2841294at2759"/>
<dbReference type="AlphaFoldDB" id="A0A5C3LMP1"/>
<reference evidence="2 3" key="1">
    <citation type="journal article" date="2019" name="Nat. Ecol. Evol.">
        <title>Megaphylogeny resolves global patterns of mushroom evolution.</title>
        <authorList>
            <person name="Varga T."/>
            <person name="Krizsan K."/>
            <person name="Foldi C."/>
            <person name="Dima B."/>
            <person name="Sanchez-Garcia M."/>
            <person name="Sanchez-Ramirez S."/>
            <person name="Szollosi G.J."/>
            <person name="Szarkandi J.G."/>
            <person name="Papp V."/>
            <person name="Albert L."/>
            <person name="Andreopoulos W."/>
            <person name="Angelini C."/>
            <person name="Antonin V."/>
            <person name="Barry K.W."/>
            <person name="Bougher N.L."/>
            <person name="Buchanan P."/>
            <person name="Buyck B."/>
            <person name="Bense V."/>
            <person name="Catcheside P."/>
            <person name="Chovatia M."/>
            <person name="Cooper J."/>
            <person name="Damon W."/>
            <person name="Desjardin D."/>
            <person name="Finy P."/>
            <person name="Geml J."/>
            <person name="Haridas S."/>
            <person name="Hughes K."/>
            <person name="Justo A."/>
            <person name="Karasinski D."/>
            <person name="Kautmanova I."/>
            <person name="Kiss B."/>
            <person name="Kocsube S."/>
            <person name="Kotiranta H."/>
            <person name="LaButti K.M."/>
            <person name="Lechner B.E."/>
            <person name="Liimatainen K."/>
            <person name="Lipzen A."/>
            <person name="Lukacs Z."/>
            <person name="Mihaltcheva S."/>
            <person name="Morgado L.N."/>
            <person name="Niskanen T."/>
            <person name="Noordeloos M.E."/>
            <person name="Ohm R.A."/>
            <person name="Ortiz-Santana B."/>
            <person name="Ovrebo C."/>
            <person name="Racz N."/>
            <person name="Riley R."/>
            <person name="Savchenko A."/>
            <person name="Shiryaev A."/>
            <person name="Soop K."/>
            <person name="Spirin V."/>
            <person name="Szebenyi C."/>
            <person name="Tomsovsky M."/>
            <person name="Tulloss R.E."/>
            <person name="Uehling J."/>
            <person name="Grigoriev I.V."/>
            <person name="Vagvolgyi C."/>
            <person name="Papp T."/>
            <person name="Martin F.M."/>
            <person name="Miettinen O."/>
            <person name="Hibbett D.S."/>
            <person name="Nagy L.G."/>
        </authorList>
    </citation>
    <scope>NUCLEOTIDE SEQUENCE [LARGE SCALE GENOMIC DNA]</scope>
    <source>
        <strain evidence="2 3">CBS 166.37</strain>
    </source>
</reference>
<keyword evidence="1" id="KW-1133">Transmembrane helix</keyword>